<name>A0A7C3PFE2_9CYAN</name>
<dbReference type="SUPFAM" id="SSF56925">
    <property type="entry name" value="OMPA-like"/>
    <property type="match status" value="1"/>
</dbReference>
<dbReference type="Gene3D" id="2.40.160.20">
    <property type="match status" value="1"/>
</dbReference>
<dbReference type="AlphaFoldDB" id="A0A7C3PFE2"/>
<accession>A0A7C3PFE2</accession>
<dbReference type="InterPro" id="IPR011250">
    <property type="entry name" value="OMP/PagP_B-barrel"/>
</dbReference>
<organism evidence="2">
    <name type="scientific">Oscillatoriales cyanobacterium SpSt-418</name>
    <dbReference type="NCBI Taxonomy" id="2282169"/>
    <lineage>
        <taxon>Bacteria</taxon>
        <taxon>Bacillati</taxon>
        <taxon>Cyanobacteriota</taxon>
        <taxon>Cyanophyceae</taxon>
        <taxon>Oscillatoriophycideae</taxon>
        <taxon>Oscillatoriales</taxon>
    </lineage>
</organism>
<evidence type="ECO:0008006" key="3">
    <source>
        <dbReference type="Google" id="ProtNLM"/>
    </source>
</evidence>
<feature type="region of interest" description="Disordered" evidence="1">
    <location>
        <begin position="118"/>
        <end position="183"/>
    </location>
</feature>
<proteinExistence type="predicted"/>
<sequence>MRLKSNEYSSKKTIQAGCVGGVESKVLKLVWHFAGGVMSVAIASSSVSVYAEEHRSGLDGLSVKHSPSFTQKFIHSTQVLKQANSLLPESVESTIETQAFRANKSTNSLNLISQVDAPASEPLEPSVEPPAEDAPISEPLEPTTAPATDETPTDPVEPTTEPAEPTTEPLEPTTEPAVDELPAPMSSDRWQVSVAPYLFVPLDVEADVTVAGRSGSIDLGLGDILSFDRALSAGLRVEAWKSRFGLIFDGLYIFAKNSGDFGVTFPEGTLANFGINSAFRVNTGGSLSVRQGTIDLAFSYRLVDTVLGAPTEPAKRFPRLVFAPILGVRTNILGQELEIDEISIPVTPIGPVAVSVDQDFSFSRTFVEPMIGAQIGLDLSNRWSLGLRGDVSGFNINADKNFTWNLITSVQYHLSSSSSLQLAYRFNDFEFEDGSGLTRARVNLSQNGLLLSVIFRF</sequence>
<protein>
    <recommendedName>
        <fullName evidence="3">Outer membrane protein beta-barrel domain-containing protein</fullName>
    </recommendedName>
</protein>
<evidence type="ECO:0000256" key="1">
    <source>
        <dbReference type="SAM" id="MobiDB-lite"/>
    </source>
</evidence>
<evidence type="ECO:0000313" key="2">
    <source>
        <dbReference type="EMBL" id="HFM98475.1"/>
    </source>
</evidence>
<gene>
    <name evidence="2" type="ORF">ENR64_12100</name>
</gene>
<feature type="compositionally biased region" description="Low complexity" evidence="1">
    <location>
        <begin position="138"/>
        <end position="176"/>
    </location>
</feature>
<reference evidence="2" key="1">
    <citation type="journal article" date="2020" name="mSystems">
        <title>Genome- and Community-Level Interaction Insights into Carbon Utilization and Element Cycling Functions of Hydrothermarchaeota in Hydrothermal Sediment.</title>
        <authorList>
            <person name="Zhou Z."/>
            <person name="Liu Y."/>
            <person name="Xu W."/>
            <person name="Pan J."/>
            <person name="Luo Z.H."/>
            <person name="Li M."/>
        </authorList>
    </citation>
    <scope>NUCLEOTIDE SEQUENCE [LARGE SCALE GENOMIC DNA]</scope>
    <source>
        <strain evidence="2">SpSt-418</strain>
    </source>
</reference>
<dbReference type="EMBL" id="DSRU01000172">
    <property type="protein sequence ID" value="HFM98475.1"/>
    <property type="molecule type" value="Genomic_DNA"/>
</dbReference>
<comment type="caution">
    <text evidence="2">The sequence shown here is derived from an EMBL/GenBank/DDBJ whole genome shotgun (WGS) entry which is preliminary data.</text>
</comment>